<organism evidence="1">
    <name type="scientific">uncultured Desulfobacterium sp</name>
    <dbReference type="NCBI Taxonomy" id="201089"/>
    <lineage>
        <taxon>Bacteria</taxon>
        <taxon>Pseudomonadati</taxon>
        <taxon>Thermodesulfobacteriota</taxon>
        <taxon>Desulfobacteria</taxon>
        <taxon>Desulfobacterales</taxon>
        <taxon>Desulfobacteriaceae</taxon>
        <taxon>Desulfobacterium</taxon>
        <taxon>environmental samples</taxon>
    </lineage>
</organism>
<accession>E1YDR5</accession>
<proteinExistence type="predicted"/>
<evidence type="ECO:0008006" key="2">
    <source>
        <dbReference type="Google" id="ProtNLM"/>
    </source>
</evidence>
<reference evidence="1" key="1">
    <citation type="journal article" date="2011" name="Environ. Microbiol.">
        <title>Genomic insights into the metabolic potential of the polycyclic aromatic hydrocarbon degrading sulfate-reducing Deltaproteobacterium N47.</title>
        <authorList>
            <person name="Bergmann F."/>
            <person name="Selesi D."/>
            <person name="Weinmaier T."/>
            <person name="Tischler P."/>
            <person name="Rattei T."/>
            <person name="Meckenstock R.U."/>
        </authorList>
    </citation>
    <scope>NUCLEOTIDE SEQUENCE</scope>
</reference>
<dbReference type="InterPro" id="IPR007446">
    <property type="entry name" value="PilP"/>
</dbReference>
<sequence length="163" mass="17975">MDKVENQKAEIATVDADISAINLKEHIALPVSQDEIAKLQPEGIITYNPEGKTDPFAPLFKEGAAAEKGKRTRTIRTPLELVDLDQLKLVAIMLADSGNRALVEEASGKGYVISKGTYIGNNSGRIVKILNDRIIVEEEIENIIGEKKIQERELKLQKPLGEE</sequence>
<gene>
    <name evidence="1" type="ORF">N47_G40330</name>
</gene>
<evidence type="ECO:0000313" key="1">
    <source>
        <dbReference type="EMBL" id="CBX28709.1"/>
    </source>
</evidence>
<name>E1YDR5_9BACT</name>
<dbReference type="AlphaFoldDB" id="E1YDR5"/>
<dbReference type="EMBL" id="FR695868">
    <property type="protein sequence ID" value="CBX28709.1"/>
    <property type="molecule type" value="Genomic_DNA"/>
</dbReference>
<dbReference type="Pfam" id="PF04351">
    <property type="entry name" value="PilP"/>
    <property type="match status" value="1"/>
</dbReference>
<dbReference type="Gene3D" id="2.30.30.830">
    <property type="match status" value="1"/>
</dbReference>
<protein>
    <recommendedName>
        <fullName evidence="2">Pilus assembly protein PilP</fullName>
    </recommendedName>
</protein>